<dbReference type="AlphaFoldDB" id="A0A8J8JQ15"/>
<organism evidence="4 5">
    <name type="scientific">Limnovirga soli</name>
    <dbReference type="NCBI Taxonomy" id="2656915"/>
    <lineage>
        <taxon>Bacteria</taxon>
        <taxon>Pseudomonadati</taxon>
        <taxon>Bacteroidota</taxon>
        <taxon>Chitinophagia</taxon>
        <taxon>Chitinophagales</taxon>
        <taxon>Chitinophagaceae</taxon>
        <taxon>Limnovirga</taxon>
    </lineage>
</organism>
<accession>A0A8J8JQ15</accession>
<evidence type="ECO:0000259" key="3">
    <source>
        <dbReference type="PROSITE" id="PS50110"/>
    </source>
</evidence>
<dbReference type="GO" id="GO:0000155">
    <property type="term" value="F:phosphorelay sensor kinase activity"/>
    <property type="evidence" value="ECO:0007669"/>
    <property type="project" value="TreeGrafter"/>
</dbReference>
<dbReference type="Gene3D" id="3.40.50.2300">
    <property type="match status" value="1"/>
</dbReference>
<comment type="caution">
    <text evidence="4">The sequence shown here is derived from an EMBL/GenBank/DDBJ whole genome shotgun (WGS) entry which is preliminary data.</text>
</comment>
<proteinExistence type="predicted"/>
<feature type="modified residue" description="4-aspartylphosphate" evidence="2">
    <location>
        <position position="59"/>
    </location>
</feature>
<reference evidence="4" key="1">
    <citation type="submission" date="2019-10" db="EMBL/GenBank/DDBJ databases">
        <title>Draft genome sequence of Panacibacter sp. KCS-6.</title>
        <authorList>
            <person name="Yim K.J."/>
        </authorList>
    </citation>
    <scope>NUCLEOTIDE SEQUENCE</scope>
    <source>
        <strain evidence="4">KCS-6</strain>
    </source>
</reference>
<dbReference type="InterPro" id="IPR001789">
    <property type="entry name" value="Sig_transdc_resp-reg_receiver"/>
</dbReference>
<evidence type="ECO:0000256" key="1">
    <source>
        <dbReference type="ARBA" id="ARBA00022553"/>
    </source>
</evidence>
<protein>
    <submittedName>
        <fullName evidence="4">Response regulator</fullName>
    </submittedName>
</protein>
<dbReference type="SMART" id="SM00448">
    <property type="entry name" value="REC"/>
    <property type="match status" value="1"/>
</dbReference>
<sequence>MSPTPINLPSTLIIEDDLYMQGIISQCLSENFTTMVFSDGMDALTYLQEGHIPDIIITDLNTPNLGGMQFLEQIKSSGFFNSIPVVILSGVDNTETRIKCLEAGADDFIVKPFNPRELEARIKIILKRSGKITLN</sequence>
<gene>
    <name evidence="4" type="ORF">GD597_02065</name>
</gene>
<evidence type="ECO:0000313" key="5">
    <source>
        <dbReference type="Proteomes" id="UP000598971"/>
    </source>
</evidence>
<evidence type="ECO:0000313" key="4">
    <source>
        <dbReference type="EMBL" id="NNV54227.1"/>
    </source>
</evidence>
<name>A0A8J8JQ15_9BACT</name>
<keyword evidence="5" id="KW-1185">Reference proteome</keyword>
<dbReference type="PROSITE" id="PS50110">
    <property type="entry name" value="RESPONSE_REGULATORY"/>
    <property type="match status" value="1"/>
</dbReference>
<dbReference type="Proteomes" id="UP000598971">
    <property type="component" value="Unassembled WGS sequence"/>
</dbReference>
<dbReference type="InterPro" id="IPR011006">
    <property type="entry name" value="CheY-like_superfamily"/>
</dbReference>
<dbReference type="Pfam" id="PF00072">
    <property type="entry name" value="Response_reg"/>
    <property type="match status" value="1"/>
</dbReference>
<dbReference type="EMBL" id="WHPF01000002">
    <property type="protein sequence ID" value="NNV54227.1"/>
    <property type="molecule type" value="Genomic_DNA"/>
</dbReference>
<dbReference type="PANTHER" id="PTHR43547:SF2">
    <property type="entry name" value="HYBRID SIGNAL TRANSDUCTION HISTIDINE KINASE C"/>
    <property type="match status" value="1"/>
</dbReference>
<dbReference type="RefSeq" id="WP_171606157.1">
    <property type="nucleotide sequence ID" value="NZ_WHPF01000002.1"/>
</dbReference>
<evidence type="ECO:0000256" key="2">
    <source>
        <dbReference type="PROSITE-ProRule" id="PRU00169"/>
    </source>
</evidence>
<dbReference type="SUPFAM" id="SSF52172">
    <property type="entry name" value="CheY-like"/>
    <property type="match status" value="1"/>
</dbReference>
<dbReference type="PANTHER" id="PTHR43547">
    <property type="entry name" value="TWO-COMPONENT HISTIDINE KINASE"/>
    <property type="match status" value="1"/>
</dbReference>
<feature type="domain" description="Response regulatory" evidence="3">
    <location>
        <begin position="10"/>
        <end position="126"/>
    </location>
</feature>
<keyword evidence="1 2" id="KW-0597">Phosphoprotein</keyword>